<dbReference type="RefSeq" id="WP_155699694.1">
    <property type="nucleotide sequence ID" value="NZ_CP034235.1"/>
</dbReference>
<dbReference type="EMBL" id="CP034235">
    <property type="protein sequence ID" value="QGQ94688.1"/>
    <property type="molecule type" value="Genomic_DNA"/>
</dbReference>
<evidence type="ECO:0000256" key="3">
    <source>
        <dbReference type="ARBA" id="ARBA00022801"/>
    </source>
</evidence>
<evidence type="ECO:0000256" key="5">
    <source>
        <dbReference type="SAM" id="Phobius"/>
    </source>
</evidence>
<dbReference type="InterPro" id="IPR013780">
    <property type="entry name" value="Glyco_hydro_b"/>
</dbReference>
<dbReference type="GO" id="GO:0004553">
    <property type="term" value="F:hydrolase activity, hydrolyzing O-glycosyl compounds"/>
    <property type="evidence" value="ECO:0007669"/>
    <property type="project" value="InterPro"/>
</dbReference>
<dbReference type="InterPro" id="IPR017853">
    <property type="entry name" value="GH"/>
</dbReference>
<dbReference type="OrthoDB" id="1031955at2"/>
<sequence>MRGIGVTQSRLIKIIVIAAIVIGLSSAFGILLNNYKMNKSRTINQVTIINKDMITTVSNGKVQLQYDRKSGLTTLDWGQDHKLSNLYSSYKAGDKLITSSSYSEHLQVNKIQTIQDEFGQGTIVSFENKSKGNPSILQHFTFYDGNPNLFIDVVILSATRISTAYISPLSVDSAAISMKSGKDNRVLLVPFDNDSWSRFQGVSADGNGMSYEVTAAYDNESRNGYVIGSLSHDIWKTGLKFKGNSTGIEQLEVYGGVADEHTRDTQPHAKIDGIRLASPQIFVGYYADWRDGMESYGHANAARNGVLKWDGGVPFGWNSWGTIQSNLDYETAVFHSDYIKEHLQNNQFNNQNEVYINLDSYWDNLSPQQLEEFVKHVHENGQKAGIYWAPFVYWGDDVSQIAEGGDYSFLDLIMKKSDGSLLPKLDGAFPLDPTHPGTQLRIDAFIDRFKKLGFEYIKLDFLTHASLEGKHYNPTIQTGMQAYNEGMRYVTERIGNQMFISQAISPIFPSQYAHARRISCDAFGVISGVKDSTEYMLNNLTYGWWQNGTIYSYTDPDHIKLTQDPMEAQSRVTSAVIAGTVYLDGDDLRNPVSQVIAEANLTNSAVNEIARKGSAFRPLEGNSGIDSGDTFTLHDEKNDYIAVFNFQTSESKSKTISLFRAGLKPDMAYSIVDLWSGRKFTATNLLTLNLAPKQSMLLKLTELTPNN</sequence>
<dbReference type="Pfam" id="PF17801">
    <property type="entry name" value="Melibiase_C"/>
    <property type="match status" value="1"/>
</dbReference>
<proteinExistence type="inferred from homology"/>
<feature type="domain" description="Alpha galactosidase C-terminal" evidence="6">
    <location>
        <begin position="639"/>
        <end position="700"/>
    </location>
</feature>
<dbReference type="InterPro" id="IPR013785">
    <property type="entry name" value="Aldolase_TIM"/>
</dbReference>
<accession>A0A6B8RH26</accession>
<comment type="similarity">
    <text evidence="1">Belongs to the glycosyl hydrolase 27 family.</text>
</comment>
<organism evidence="7 8">
    <name type="scientific">Paenibacillus psychroresistens</name>
    <dbReference type="NCBI Taxonomy" id="1778678"/>
    <lineage>
        <taxon>Bacteria</taxon>
        <taxon>Bacillati</taxon>
        <taxon>Bacillota</taxon>
        <taxon>Bacilli</taxon>
        <taxon>Bacillales</taxon>
        <taxon>Paenibacillaceae</taxon>
        <taxon>Paenibacillus</taxon>
    </lineage>
</organism>
<keyword evidence="5" id="KW-0472">Membrane</keyword>
<keyword evidence="8" id="KW-1185">Reference proteome</keyword>
<evidence type="ECO:0000256" key="1">
    <source>
        <dbReference type="ARBA" id="ARBA00009743"/>
    </source>
</evidence>
<evidence type="ECO:0000256" key="4">
    <source>
        <dbReference type="ARBA" id="ARBA00023295"/>
    </source>
</evidence>
<keyword evidence="4" id="KW-0326">Glycosidase</keyword>
<keyword evidence="5" id="KW-1133">Transmembrane helix</keyword>
<dbReference type="GO" id="GO:0005975">
    <property type="term" value="P:carbohydrate metabolic process"/>
    <property type="evidence" value="ECO:0007669"/>
    <property type="project" value="InterPro"/>
</dbReference>
<reference evidence="8" key="1">
    <citation type="submission" date="2018-11" db="EMBL/GenBank/DDBJ databases">
        <title>Complete genome sequence of Paenibacillus sp. ML311-T8.</title>
        <authorList>
            <person name="Nam Y.-D."/>
            <person name="Kang J."/>
            <person name="Chung W.-H."/>
            <person name="Park Y.S."/>
        </authorList>
    </citation>
    <scope>NUCLEOTIDE SEQUENCE [LARGE SCALE GENOMIC DNA]</scope>
    <source>
        <strain evidence="8">ML311-T8</strain>
    </source>
</reference>
<dbReference type="Proteomes" id="UP000426246">
    <property type="component" value="Chromosome"/>
</dbReference>
<dbReference type="PANTHER" id="PTHR11452:SF75">
    <property type="entry name" value="ALPHA-GALACTOSIDASE MEL1"/>
    <property type="match status" value="1"/>
</dbReference>
<evidence type="ECO:0000256" key="2">
    <source>
        <dbReference type="ARBA" id="ARBA00022729"/>
    </source>
</evidence>
<evidence type="ECO:0000259" key="6">
    <source>
        <dbReference type="Pfam" id="PF17801"/>
    </source>
</evidence>
<evidence type="ECO:0000313" key="8">
    <source>
        <dbReference type="Proteomes" id="UP000426246"/>
    </source>
</evidence>
<dbReference type="KEGG" id="ppsc:EHS13_07200"/>
<protein>
    <submittedName>
        <fullName evidence="7">Alpha-galactosidase</fullName>
    </submittedName>
</protein>
<evidence type="ECO:0000313" key="7">
    <source>
        <dbReference type="EMBL" id="QGQ94688.1"/>
    </source>
</evidence>
<dbReference type="AlphaFoldDB" id="A0A6B8RH26"/>
<dbReference type="Gene3D" id="2.60.40.1180">
    <property type="entry name" value="Golgi alpha-mannosidase II"/>
    <property type="match status" value="1"/>
</dbReference>
<keyword evidence="2" id="KW-0732">Signal</keyword>
<feature type="transmembrane region" description="Helical" evidence="5">
    <location>
        <begin position="12"/>
        <end position="32"/>
    </location>
</feature>
<dbReference type="Gene3D" id="3.20.20.70">
    <property type="entry name" value="Aldolase class I"/>
    <property type="match status" value="1"/>
</dbReference>
<dbReference type="SUPFAM" id="SSF51445">
    <property type="entry name" value="(Trans)glycosidases"/>
    <property type="match status" value="1"/>
</dbReference>
<dbReference type="PANTHER" id="PTHR11452">
    <property type="entry name" value="ALPHA-GALACTOSIDASE/ALPHA-N-ACETYLGALACTOSAMINIDASE"/>
    <property type="match status" value="1"/>
</dbReference>
<dbReference type="InterPro" id="IPR002241">
    <property type="entry name" value="Glyco_hydro_27"/>
</dbReference>
<dbReference type="SUPFAM" id="SSF51011">
    <property type="entry name" value="Glycosyl hydrolase domain"/>
    <property type="match status" value="1"/>
</dbReference>
<keyword evidence="3" id="KW-0378">Hydrolase</keyword>
<gene>
    <name evidence="7" type="ORF">EHS13_07200</name>
</gene>
<name>A0A6B8RH26_9BACL</name>
<keyword evidence="5" id="KW-0812">Transmembrane</keyword>
<dbReference type="InterPro" id="IPR041233">
    <property type="entry name" value="Melibiase_C"/>
</dbReference>